<gene>
    <name evidence="2" type="ORF">VP01_1185g3</name>
</gene>
<name>A0A0L6VQX5_9BASI</name>
<proteinExistence type="predicted"/>
<evidence type="ECO:0000256" key="1">
    <source>
        <dbReference type="SAM" id="MobiDB-lite"/>
    </source>
</evidence>
<keyword evidence="3" id="KW-1185">Reference proteome</keyword>
<reference evidence="2 3" key="1">
    <citation type="submission" date="2015-08" db="EMBL/GenBank/DDBJ databases">
        <title>Next Generation Sequencing and Analysis of the Genome of Puccinia sorghi L Schw, the Causal Agent of Maize Common Rust.</title>
        <authorList>
            <person name="Rochi L."/>
            <person name="Burguener G."/>
            <person name="Darino M."/>
            <person name="Turjanski A."/>
            <person name="Kreff E."/>
            <person name="Dieguez M.J."/>
            <person name="Sacco F."/>
        </authorList>
    </citation>
    <scope>NUCLEOTIDE SEQUENCE [LARGE SCALE GENOMIC DNA]</scope>
    <source>
        <strain evidence="2 3">RO10H11247</strain>
    </source>
</reference>
<organism evidence="2 3">
    <name type="scientific">Puccinia sorghi</name>
    <dbReference type="NCBI Taxonomy" id="27349"/>
    <lineage>
        <taxon>Eukaryota</taxon>
        <taxon>Fungi</taxon>
        <taxon>Dikarya</taxon>
        <taxon>Basidiomycota</taxon>
        <taxon>Pucciniomycotina</taxon>
        <taxon>Pucciniomycetes</taxon>
        <taxon>Pucciniales</taxon>
        <taxon>Pucciniaceae</taxon>
        <taxon>Puccinia</taxon>
    </lineage>
</organism>
<dbReference type="OrthoDB" id="2506645at2759"/>
<feature type="compositionally biased region" description="Basic and acidic residues" evidence="1">
    <location>
        <begin position="142"/>
        <end position="157"/>
    </location>
</feature>
<sequence length="181" mass="20600">QNSGILPILEHVSNTTATRSHGRSQGWKHGCCTKESATERVKQSWTCTKKKVQNSQLNLIVDWLTAEGNYCLWRSTEMSKRDVCNLILIKLTNHRFKHQKCEWKGVEQMVSALLFLIKFHDALDFKYQKGKGILEKAETQHQELVEEGNKSGERPRMGDCPLATPLEISEQGSRSACLSLQ</sequence>
<dbReference type="Proteomes" id="UP000037035">
    <property type="component" value="Unassembled WGS sequence"/>
</dbReference>
<dbReference type="PANTHER" id="PTHR33324:SF2">
    <property type="entry name" value="MYB_SANT-LIKE DNA-BINDING DOMAIN-CONTAINING PROTEIN"/>
    <property type="match status" value="1"/>
</dbReference>
<dbReference type="AlphaFoldDB" id="A0A0L6VQX5"/>
<dbReference type="EMBL" id="LAVV01002065">
    <property type="protein sequence ID" value="KNZ63123.1"/>
    <property type="molecule type" value="Genomic_DNA"/>
</dbReference>
<feature type="non-terminal residue" evidence="2">
    <location>
        <position position="1"/>
    </location>
</feature>
<accession>A0A0L6VQX5</accession>
<dbReference type="PANTHER" id="PTHR33324">
    <property type="entry name" value="EXPRESSED PROTEIN"/>
    <property type="match status" value="1"/>
</dbReference>
<protein>
    <submittedName>
        <fullName evidence="2">Uncharacterized protein</fullName>
    </submittedName>
</protein>
<evidence type="ECO:0000313" key="3">
    <source>
        <dbReference type="Proteomes" id="UP000037035"/>
    </source>
</evidence>
<evidence type="ECO:0000313" key="2">
    <source>
        <dbReference type="EMBL" id="KNZ63123.1"/>
    </source>
</evidence>
<comment type="caution">
    <text evidence="2">The sequence shown here is derived from an EMBL/GenBank/DDBJ whole genome shotgun (WGS) entry which is preliminary data.</text>
</comment>
<dbReference type="VEuPathDB" id="FungiDB:VP01_1185g3"/>
<feature type="region of interest" description="Disordered" evidence="1">
    <location>
        <begin position="142"/>
        <end position="164"/>
    </location>
</feature>